<dbReference type="Pfam" id="PF24346">
    <property type="entry name" value="DUF7507"/>
    <property type="match status" value="1"/>
</dbReference>
<comment type="caution">
    <text evidence="2">The sequence shown here is derived from an EMBL/GenBank/DDBJ whole genome shotgun (WGS) entry which is preliminary data.</text>
</comment>
<name>A0ABD4XFE3_9RHOB</name>
<evidence type="ECO:0000313" key="2">
    <source>
        <dbReference type="EMBL" id="MDE4168158.1"/>
    </source>
</evidence>
<dbReference type="NCBIfam" id="TIGR01451">
    <property type="entry name" value="B_ant_repeat"/>
    <property type="match status" value="1"/>
</dbReference>
<organism evidence="2 3">
    <name type="scientific">Phaeobacter gallaeciensis</name>
    <dbReference type="NCBI Taxonomy" id="60890"/>
    <lineage>
        <taxon>Bacteria</taxon>
        <taxon>Pseudomonadati</taxon>
        <taxon>Pseudomonadota</taxon>
        <taxon>Alphaproteobacteria</taxon>
        <taxon>Rhodobacterales</taxon>
        <taxon>Roseobacteraceae</taxon>
        <taxon>Phaeobacter</taxon>
    </lineage>
</organism>
<proteinExistence type="predicted"/>
<evidence type="ECO:0000313" key="3">
    <source>
        <dbReference type="Proteomes" id="UP001218364"/>
    </source>
</evidence>
<gene>
    <name evidence="2" type="ORF">PXK24_20950</name>
</gene>
<dbReference type="AlphaFoldDB" id="A0ABD4XFE3"/>
<reference evidence="2 3" key="1">
    <citation type="submission" date="2023-02" db="EMBL/GenBank/DDBJ databases">
        <title>Population genomics of bacteria associated with diatom.</title>
        <authorList>
            <person name="Xie J."/>
            <person name="Wang H."/>
        </authorList>
    </citation>
    <scope>NUCLEOTIDE SEQUENCE [LARGE SCALE GENOMIC DNA]</scope>
    <source>
        <strain evidence="2 3">PT47_8</strain>
    </source>
</reference>
<sequence length="385" mass="39958">MNPRYNSRFCRLLTALVSRILTSLATLFAFLCSPLIAQSQQTLSLGFPNGFIGEYGSATPVGPAKPNNIRSFSELGIARVVLSQQSSALSGGVPVFQGNDAPFAITFIFSDGRASLTQAANLNWSSNGTPTVFGFYTEPASNDDSGYYGGLASALQGTAEGISFALAPNGTTVGDGANYTFDISSDSYSGSSDNPISELNNLYLATQAQAPSGPVTVNSQTTSNTSPVVTGALTWTEAITDEVLKVFIDGVLYTQDQNNSLISPLVISGPAGAQTWSLTIPEGDELQYKTYDVLAQIENTAGYVASDSTSNELVIVDGTASLSLVKTAQLRDDDGTDGVSAGDTISYSFTVTNTGTQTVTNIALSDEKVTVSGGPIATLAPGASD</sequence>
<feature type="domain" description="DUF7507" evidence="1">
    <location>
        <begin position="320"/>
        <end position="383"/>
    </location>
</feature>
<dbReference type="Proteomes" id="UP001218364">
    <property type="component" value="Unassembled WGS sequence"/>
</dbReference>
<dbReference type="EMBL" id="JARCJK010000023">
    <property type="protein sequence ID" value="MDE4168158.1"/>
    <property type="molecule type" value="Genomic_DNA"/>
</dbReference>
<evidence type="ECO:0000259" key="1">
    <source>
        <dbReference type="Pfam" id="PF24346"/>
    </source>
</evidence>
<feature type="non-terminal residue" evidence="2">
    <location>
        <position position="385"/>
    </location>
</feature>
<dbReference type="RefSeq" id="WP_274840316.1">
    <property type="nucleotide sequence ID" value="NZ_JARCJF010000023.1"/>
</dbReference>
<protein>
    <recommendedName>
        <fullName evidence="1">DUF7507 domain-containing protein</fullName>
    </recommendedName>
</protein>
<accession>A0ABD4XFE3</accession>
<dbReference type="InterPro" id="IPR047589">
    <property type="entry name" value="DUF11_rpt"/>
</dbReference>
<dbReference type="InterPro" id="IPR055354">
    <property type="entry name" value="DUF7507"/>
</dbReference>